<evidence type="ECO:0000313" key="3">
    <source>
        <dbReference type="EMBL" id="OBU07104.1"/>
    </source>
</evidence>
<dbReference type="EMBL" id="LZEX01000012">
    <property type="protein sequence ID" value="OBU07104.1"/>
    <property type="molecule type" value="Genomic_DNA"/>
</dbReference>
<feature type="signal peptide" evidence="1">
    <location>
        <begin position="1"/>
        <end position="25"/>
    </location>
</feature>
<dbReference type="NCBIfam" id="NF041434">
    <property type="entry name" value="UmoC"/>
    <property type="match status" value="1"/>
</dbReference>
<proteinExistence type="predicted"/>
<feature type="domain" description="Lysozyme inhibitor LprI-like N-terminal" evidence="2">
    <location>
        <begin position="45"/>
        <end position="136"/>
    </location>
</feature>
<feature type="chain" id="PRO_5008609547" evidence="1">
    <location>
        <begin position="26"/>
        <end position="139"/>
    </location>
</feature>
<dbReference type="STRING" id="368603.AYY16_16135"/>
<dbReference type="AlphaFoldDB" id="A0A1B8HDE0"/>
<dbReference type="InterPro" id="IPR009739">
    <property type="entry name" value="LprI-like_N"/>
</dbReference>
<reference evidence="3 4" key="1">
    <citation type="submission" date="2016-06" db="EMBL/GenBank/DDBJ databases">
        <authorList>
            <person name="Kjaerup R.B."/>
            <person name="Dalgaard T.S."/>
            <person name="Juul-Madsen H.R."/>
        </authorList>
    </citation>
    <scope>NUCLEOTIDE SEQUENCE [LARGE SCALE GENOMIC DNA]</scope>
    <source>
        <strain evidence="3 4">GCSL-Mp3</strain>
    </source>
</reference>
<protein>
    <submittedName>
        <fullName evidence="3">UmoC</fullName>
    </submittedName>
</protein>
<keyword evidence="1" id="KW-0732">Signal</keyword>
<sequence>MKYLRTVIISGFIGLGFTFSAASVAGEKTTNPLEQCYESIGDAPRTELAGCLTAKFNTADTQLKSVVKQEKDKLASLKSAGSKKAINSLNSSQTAFTTFRDTECQRRYDAALGGSGAGDFMKACQIELTEWRIQQLQIE</sequence>
<dbReference type="Pfam" id="PF07007">
    <property type="entry name" value="LprI"/>
    <property type="match status" value="1"/>
</dbReference>
<evidence type="ECO:0000259" key="2">
    <source>
        <dbReference type="Pfam" id="PF07007"/>
    </source>
</evidence>
<dbReference type="Proteomes" id="UP000092247">
    <property type="component" value="Unassembled WGS sequence"/>
</dbReference>
<evidence type="ECO:0000256" key="1">
    <source>
        <dbReference type="SAM" id="SignalP"/>
    </source>
</evidence>
<comment type="caution">
    <text evidence="3">The sequence shown here is derived from an EMBL/GenBank/DDBJ whole genome shotgun (WGS) entry which is preliminary data.</text>
</comment>
<name>A0A1B8HDE0_9GAMM</name>
<dbReference type="RefSeq" id="WP_067422961.1">
    <property type="nucleotide sequence ID" value="NZ_LZEX01000012.1"/>
</dbReference>
<gene>
    <name evidence="3" type="ORF">AYY17_03445</name>
</gene>
<accession>A0A1B8HDE0</accession>
<dbReference type="Gene3D" id="1.20.1270.180">
    <property type="match status" value="1"/>
</dbReference>
<evidence type="ECO:0000313" key="4">
    <source>
        <dbReference type="Proteomes" id="UP000092247"/>
    </source>
</evidence>
<organism evidence="3 4">
    <name type="scientific">Morganella psychrotolerans</name>
    <dbReference type="NCBI Taxonomy" id="368603"/>
    <lineage>
        <taxon>Bacteria</taxon>
        <taxon>Pseudomonadati</taxon>
        <taxon>Pseudomonadota</taxon>
        <taxon>Gammaproteobacteria</taxon>
        <taxon>Enterobacterales</taxon>
        <taxon>Morganellaceae</taxon>
        <taxon>Morganella</taxon>
    </lineage>
</organism>